<organism evidence="5 6">
    <name type="scientific">Phenylobacterium deserti</name>
    <dbReference type="NCBI Taxonomy" id="1914756"/>
    <lineage>
        <taxon>Bacteria</taxon>
        <taxon>Pseudomonadati</taxon>
        <taxon>Pseudomonadota</taxon>
        <taxon>Alphaproteobacteria</taxon>
        <taxon>Caulobacterales</taxon>
        <taxon>Caulobacteraceae</taxon>
        <taxon>Phenylobacterium</taxon>
    </lineage>
</organism>
<evidence type="ECO:0000256" key="3">
    <source>
        <dbReference type="SAM" id="MobiDB-lite"/>
    </source>
</evidence>
<keyword evidence="6" id="KW-1185">Reference proteome</keyword>
<dbReference type="EMBL" id="QFYR01000001">
    <property type="protein sequence ID" value="RAK58243.1"/>
    <property type="molecule type" value="Genomic_DNA"/>
</dbReference>
<feature type="compositionally biased region" description="Pro residues" evidence="3">
    <location>
        <begin position="1"/>
        <end position="10"/>
    </location>
</feature>
<proteinExistence type="predicted"/>
<feature type="domain" description="N-acetyltransferase" evidence="4">
    <location>
        <begin position="30"/>
        <end position="167"/>
    </location>
</feature>
<dbReference type="CDD" id="cd04301">
    <property type="entry name" value="NAT_SF"/>
    <property type="match status" value="1"/>
</dbReference>
<dbReference type="InterPro" id="IPR050832">
    <property type="entry name" value="Bact_Acetyltransf"/>
</dbReference>
<evidence type="ECO:0000256" key="2">
    <source>
        <dbReference type="ARBA" id="ARBA00023315"/>
    </source>
</evidence>
<dbReference type="Pfam" id="PF00583">
    <property type="entry name" value="Acetyltransf_1"/>
    <property type="match status" value="1"/>
</dbReference>
<dbReference type="GO" id="GO:0016747">
    <property type="term" value="F:acyltransferase activity, transferring groups other than amino-acyl groups"/>
    <property type="evidence" value="ECO:0007669"/>
    <property type="project" value="InterPro"/>
</dbReference>
<evidence type="ECO:0000256" key="1">
    <source>
        <dbReference type="ARBA" id="ARBA00022679"/>
    </source>
</evidence>
<sequence>MPPAPHPLRSPAPGGHGRGRVDHAGLIESLEIRKARPEEIPACADLYLKVLVDTFTWLEPERHRREDFLNSVRDEDIYVAVENGQVVGLAGFYRPQNFLHSLYVLDRGRGVGKALLDHVSAQASGPVSLKVQSANHKAQRFYEREGFVCVEEGRDWGSDIDWRRLVRVRAET</sequence>
<dbReference type="PROSITE" id="PS51186">
    <property type="entry name" value="GNAT"/>
    <property type="match status" value="1"/>
</dbReference>
<comment type="caution">
    <text evidence="5">The sequence shown here is derived from an EMBL/GenBank/DDBJ whole genome shotgun (WGS) entry which is preliminary data.</text>
</comment>
<reference evidence="6" key="1">
    <citation type="submission" date="2018-05" db="EMBL/GenBank/DDBJ databases">
        <authorList>
            <person name="Li X."/>
        </authorList>
    </citation>
    <scope>NUCLEOTIDE SEQUENCE [LARGE SCALE GENOMIC DNA]</scope>
    <source>
        <strain evidence="6">YIM 73061</strain>
    </source>
</reference>
<dbReference type="Proteomes" id="UP000249725">
    <property type="component" value="Unassembled WGS sequence"/>
</dbReference>
<dbReference type="SUPFAM" id="SSF55729">
    <property type="entry name" value="Acyl-CoA N-acyltransferases (Nat)"/>
    <property type="match status" value="1"/>
</dbReference>
<name>A0A328AT19_9CAUL</name>
<keyword evidence="1" id="KW-0808">Transferase</keyword>
<evidence type="ECO:0000259" key="4">
    <source>
        <dbReference type="PROSITE" id="PS51186"/>
    </source>
</evidence>
<dbReference type="OrthoDB" id="9789605at2"/>
<evidence type="ECO:0000313" key="5">
    <source>
        <dbReference type="EMBL" id="RAK58243.1"/>
    </source>
</evidence>
<dbReference type="AlphaFoldDB" id="A0A328AT19"/>
<keyword evidence="2" id="KW-0012">Acyltransferase</keyword>
<accession>A0A328AT19</accession>
<gene>
    <name evidence="5" type="ORF">DJ018_05825</name>
</gene>
<dbReference type="PANTHER" id="PTHR43877:SF2">
    <property type="entry name" value="AMINOALKYLPHOSPHONATE N-ACETYLTRANSFERASE-RELATED"/>
    <property type="match status" value="1"/>
</dbReference>
<dbReference type="InterPro" id="IPR000182">
    <property type="entry name" value="GNAT_dom"/>
</dbReference>
<dbReference type="Gene3D" id="3.40.630.30">
    <property type="match status" value="1"/>
</dbReference>
<feature type="region of interest" description="Disordered" evidence="3">
    <location>
        <begin position="1"/>
        <end position="20"/>
    </location>
</feature>
<dbReference type="InterPro" id="IPR016181">
    <property type="entry name" value="Acyl_CoA_acyltransferase"/>
</dbReference>
<evidence type="ECO:0000313" key="6">
    <source>
        <dbReference type="Proteomes" id="UP000249725"/>
    </source>
</evidence>
<dbReference type="PANTHER" id="PTHR43877">
    <property type="entry name" value="AMINOALKYLPHOSPHONATE N-ACETYLTRANSFERASE-RELATED-RELATED"/>
    <property type="match status" value="1"/>
</dbReference>
<protein>
    <recommendedName>
        <fullName evidence="4">N-acetyltransferase domain-containing protein</fullName>
    </recommendedName>
</protein>